<accession>A0ACC2N519</accession>
<organism evidence="1 2">
    <name type="scientific">Eretmocerus hayati</name>
    <dbReference type="NCBI Taxonomy" id="131215"/>
    <lineage>
        <taxon>Eukaryota</taxon>
        <taxon>Metazoa</taxon>
        <taxon>Ecdysozoa</taxon>
        <taxon>Arthropoda</taxon>
        <taxon>Hexapoda</taxon>
        <taxon>Insecta</taxon>
        <taxon>Pterygota</taxon>
        <taxon>Neoptera</taxon>
        <taxon>Endopterygota</taxon>
        <taxon>Hymenoptera</taxon>
        <taxon>Apocrita</taxon>
        <taxon>Proctotrupomorpha</taxon>
        <taxon>Chalcidoidea</taxon>
        <taxon>Aphelinidae</taxon>
        <taxon>Aphelininae</taxon>
        <taxon>Eretmocerus</taxon>
    </lineage>
</organism>
<dbReference type="Proteomes" id="UP001239111">
    <property type="component" value="Chromosome 4"/>
</dbReference>
<name>A0ACC2N519_9HYME</name>
<evidence type="ECO:0000313" key="1">
    <source>
        <dbReference type="EMBL" id="KAJ8665838.1"/>
    </source>
</evidence>
<protein>
    <submittedName>
        <fullName evidence="1">Uncharacterized protein</fullName>
    </submittedName>
</protein>
<keyword evidence="2" id="KW-1185">Reference proteome</keyword>
<dbReference type="EMBL" id="CM056744">
    <property type="protein sequence ID" value="KAJ8665838.1"/>
    <property type="molecule type" value="Genomic_DNA"/>
</dbReference>
<gene>
    <name evidence="1" type="ORF">QAD02_007500</name>
</gene>
<proteinExistence type="predicted"/>
<evidence type="ECO:0000313" key="2">
    <source>
        <dbReference type="Proteomes" id="UP001239111"/>
    </source>
</evidence>
<reference evidence="1" key="1">
    <citation type="submission" date="2023-04" db="EMBL/GenBank/DDBJ databases">
        <title>A chromosome-level genome assembly of the parasitoid wasp Eretmocerus hayati.</title>
        <authorList>
            <person name="Zhong Y."/>
            <person name="Liu S."/>
            <person name="Liu Y."/>
        </authorList>
    </citation>
    <scope>NUCLEOTIDE SEQUENCE</scope>
    <source>
        <strain evidence="1">ZJU_SS_LIU_2023</strain>
    </source>
</reference>
<comment type="caution">
    <text evidence="1">The sequence shown here is derived from an EMBL/GenBank/DDBJ whole genome shotgun (WGS) entry which is preliminary data.</text>
</comment>
<sequence>MEHARKMVLVPEAMVKNIQPMKNSQIQQESATESTKSVQTPGNVSSRLDKDMYDILHADVKDKRQKWKLFSQALQRFLFFNDDKHESSNGQTECAESTDDDALDSGGDVVTLVNYSDENIINSVPNTYRWKCEQLLRCLHGCGQEHISWDDSGTVRINGTAIPDSNIVDLVNLAVRWRKSYSAVDEQEFANFLQKSTIPREFIGNTSLLNDGSDTPLTNLKRKYGRISRHFSDSAVTPSNLAEPPQSGDEKEADNVEDCSEVFNETADSTLGYSTPGTKKKKSSWATLTLNK</sequence>